<feature type="region of interest" description="Disordered" evidence="2">
    <location>
        <begin position="40"/>
        <end position="61"/>
    </location>
</feature>
<feature type="region of interest" description="Disordered" evidence="2">
    <location>
        <begin position="1"/>
        <end position="21"/>
    </location>
</feature>
<evidence type="ECO:0000313" key="4">
    <source>
        <dbReference type="Proteomes" id="UP001218218"/>
    </source>
</evidence>
<comment type="caution">
    <text evidence="3">The sequence shown here is derived from an EMBL/GenBank/DDBJ whole genome shotgun (WGS) entry which is preliminary data.</text>
</comment>
<keyword evidence="4" id="KW-1185">Reference proteome</keyword>
<accession>A0AAD7EGX3</accession>
<evidence type="ECO:0000256" key="1">
    <source>
        <dbReference type="SAM" id="Coils"/>
    </source>
</evidence>
<dbReference type="Proteomes" id="UP001218218">
    <property type="component" value="Unassembled WGS sequence"/>
</dbReference>
<dbReference type="AlphaFoldDB" id="A0AAD7EGX3"/>
<organism evidence="3 4">
    <name type="scientific">Mycena albidolilacea</name>
    <dbReference type="NCBI Taxonomy" id="1033008"/>
    <lineage>
        <taxon>Eukaryota</taxon>
        <taxon>Fungi</taxon>
        <taxon>Dikarya</taxon>
        <taxon>Basidiomycota</taxon>
        <taxon>Agaricomycotina</taxon>
        <taxon>Agaricomycetes</taxon>
        <taxon>Agaricomycetidae</taxon>
        <taxon>Agaricales</taxon>
        <taxon>Marasmiineae</taxon>
        <taxon>Mycenaceae</taxon>
        <taxon>Mycena</taxon>
    </lineage>
</organism>
<reference evidence="3" key="1">
    <citation type="submission" date="2023-03" db="EMBL/GenBank/DDBJ databases">
        <title>Massive genome expansion in bonnet fungi (Mycena s.s.) driven by repeated elements and novel gene families across ecological guilds.</title>
        <authorList>
            <consortium name="Lawrence Berkeley National Laboratory"/>
            <person name="Harder C.B."/>
            <person name="Miyauchi S."/>
            <person name="Viragh M."/>
            <person name="Kuo A."/>
            <person name="Thoen E."/>
            <person name="Andreopoulos B."/>
            <person name="Lu D."/>
            <person name="Skrede I."/>
            <person name="Drula E."/>
            <person name="Henrissat B."/>
            <person name="Morin E."/>
            <person name="Kohler A."/>
            <person name="Barry K."/>
            <person name="LaButti K."/>
            <person name="Morin E."/>
            <person name="Salamov A."/>
            <person name="Lipzen A."/>
            <person name="Mereny Z."/>
            <person name="Hegedus B."/>
            <person name="Baldrian P."/>
            <person name="Stursova M."/>
            <person name="Weitz H."/>
            <person name="Taylor A."/>
            <person name="Grigoriev I.V."/>
            <person name="Nagy L.G."/>
            <person name="Martin F."/>
            <person name="Kauserud H."/>
        </authorList>
    </citation>
    <scope>NUCLEOTIDE SEQUENCE</scope>
    <source>
        <strain evidence="3">CBHHK002</strain>
    </source>
</reference>
<name>A0AAD7EGX3_9AGAR</name>
<feature type="coiled-coil region" evidence="1">
    <location>
        <begin position="152"/>
        <end position="186"/>
    </location>
</feature>
<keyword evidence="1" id="KW-0175">Coiled coil</keyword>
<evidence type="ECO:0000256" key="2">
    <source>
        <dbReference type="SAM" id="MobiDB-lite"/>
    </source>
</evidence>
<evidence type="ECO:0000313" key="3">
    <source>
        <dbReference type="EMBL" id="KAJ7323594.1"/>
    </source>
</evidence>
<sequence length="392" mass="41771">MAQKLKFSPPRVPQQSHVTRPKTYENFLTTPRYSHELPILTAGANSPTSPPPPRSAHLPSGKSEVYEYGLADLSTLLHPAHFVADLRKKNSVTLPQTKSQGVRIESNGTVFQSRTPLRKSSKLRVMYDSTASHQKLSSGSSESTTSAALEAYEAAQAEVDSLKILLEQRNQENAKLRAALDASRIRLLDASRQIATIGGIQDTSASLQAASASAEVACRAAVEQLKIFLQGVDIDTPSSQISPSLHLESVSVAEAEAAHSATQESEGEGSSRTTHAFIERRAQSTACITVVGERVGDRTSRAYPSSSSLTEAVYAHELVGRISSPLSTSGPLTPRIVSIHSYDVLPIAILVDSERQGKAGGIKLGGRRICVPAGCARGRGTNETLGTRVGLG</sequence>
<dbReference type="EMBL" id="JARIHO010000046">
    <property type="protein sequence ID" value="KAJ7323594.1"/>
    <property type="molecule type" value="Genomic_DNA"/>
</dbReference>
<protein>
    <submittedName>
        <fullName evidence="3">Uncharacterized protein</fullName>
    </submittedName>
</protein>
<proteinExistence type="predicted"/>
<gene>
    <name evidence="3" type="ORF">DFH08DRAFT_817631</name>
</gene>